<dbReference type="PANTHER" id="PTHR37487">
    <property type="entry name" value="CHROMOSOME 1, WHOLE GENOME SHOTGUN SEQUENCE"/>
    <property type="match status" value="1"/>
</dbReference>
<reference evidence="2" key="2">
    <citation type="journal article" date="2019" name="IMA Fungus">
        <title>Genome sequencing and comparison of five Tilletia species to identify candidate genes for the detection of regulated species infecting wheat.</title>
        <authorList>
            <person name="Nguyen H.D.T."/>
            <person name="Sultana T."/>
            <person name="Kesanakurti P."/>
            <person name="Hambleton S."/>
        </authorList>
    </citation>
    <scope>NUCLEOTIDE SEQUENCE</scope>
    <source>
        <strain evidence="2">DAOMC 236416</strain>
    </source>
</reference>
<name>A0A177T937_9BASI</name>
<organism evidence="2 3">
    <name type="scientific">Tilletia indica</name>
    <dbReference type="NCBI Taxonomy" id="43049"/>
    <lineage>
        <taxon>Eukaryota</taxon>
        <taxon>Fungi</taxon>
        <taxon>Dikarya</taxon>
        <taxon>Basidiomycota</taxon>
        <taxon>Ustilaginomycotina</taxon>
        <taxon>Exobasidiomycetes</taxon>
        <taxon>Tilletiales</taxon>
        <taxon>Tilletiaceae</taxon>
        <taxon>Tilletia</taxon>
    </lineage>
</organism>
<feature type="compositionally biased region" description="Basic and acidic residues" evidence="1">
    <location>
        <begin position="89"/>
        <end position="98"/>
    </location>
</feature>
<gene>
    <name evidence="2" type="ORF">A4X13_0g5802</name>
</gene>
<feature type="compositionally biased region" description="Low complexity" evidence="1">
    <location>
        <begin position="137"/>
        <end position="154"/>
    </location>
</feature>
<proteinExistence type="predicted"/>
<evidence type="ECO:0000313" key="2">
    <source>
        <dbReference type="EMBL" id="KAE8246408.1"/>
    </source>
</evidence>
<reference evidence="2" key="1">
    <citation type="submission" date="2016-04" db="EMBL/GenBank/DDBJ databases">
        <authorList>
            <person name="Nguyen H.D."/>
            <person name="Samba Siva P."/>
            <person name="Cullis J."/>
            <person name="Levesque C.A."/>
            <person name="Hambleton S."/>
        </authorList>
    </citation>
    <scope>NUCLEOTIDE SEQUENCE</scope>
    <source>
        <strain evidence="2">DAOMC 236416</strain>
    </source>
</reference>
<evidence type="ECO:0000313" key="3">
    <source>
        <dbReference type="Proteomes" id="UP000077521"/>
    </source>
</evidence>
<sequence>MSFQVNTPPILTQCQPYSITWTGGVAPFYLTITKGGDITSVIENFGKQNSEHYPWIVDQPIGTSVTFMVTDSQGKSTMSAASPPITKGTSDDCMKGKDSNTSPAANSTTSNPDDHSGTPTSTSTNTSASAKPTGTISEPSDAASTPTSSSTPQETDPEPAARPTSQPPVSSARPLTKSVRSAALVLLLGIAGLLALTS</sequence>
<comment type="caution">
    <text evidence="2">The sequence shown here is derived from an EMBL/GenBank/DDBJ whole genome shotgun (WGS) entry which is preliminary data.</text>
</comment>
<dbReference type="EMBL" id="LWDF02000486">
    <property type="protein sequence ID" value="KAE8246408.1"/>
    <property type="molecule type" value="Genomic_DNA"/>
</dbReference>
<feature type="region of interest" description="Disordered" evidence="1">
    <location>
        <begin position="74"/>
        <end position="175"/>
    </location>
</feature>
<dbReference type="PANTHER" id="PTHR37487:SF3">
    <property type="entry name" value="CLEAVAGE_POLYADENYLATION SPECIFICITY FACTOR A SUBUNIT N-TERMINAL DOMAIN-CONTAINING PROTEIN"/>
    <property type="match status" value="1"/>
</dbReference>
<dbReference type="Proteomes" id="UP000077521">
    <property type="component" value="Unassembled WGS sequence"/>
</dbReference>
<protein>
    <submittedName>
        <fullName evidence="2">Uncharacterized protein</fullName>
    </submittedName>
</protein>
<feature type="compositionally biased region" description="Low complexity" evidence="1">
    <location>
        <begin position="99"/>
        <end position="129"/>
    </location>
</feature>
<evidence type="ECO:0000256" key="1">
    <source>
        <dbReference type="SAM" id="MobiDB-lite"/>
    </source>
</evidence>
<dbReference type="AlphaFoldDB" id="A0A177T937"/>
<accession>A0A177T937</accession>
<keyword evidence="3" id="KW-1185">Reference proteome</keyword>